<proteinExistence type="predicted"/>
<feature type="domain" description="Myb-like" evidence="4">
    <location>
        <begin position="12"/>
        <end position="57"/>
    </location>
</feature>
<dbReference type="InterPro" id="IPR015495">
    <property type="entry name" value="Myb_TF_plants"/>
</dbReference>
<comment type="subcellular location">
    <subcellularLocation>
        <location evidence="1">Nucleus</location>
    </subcellularLocation>
</comment>
<evidence type="ECO:0000256" key="2">
    <source>
        <dbReference type="ARBA" id="ARBA00023125"/>
    </source>
</evidence>
<evidence type="ECO:0000259" key="4">
    <source>
        <dbReference type="PROSITE" id="PS50090"/>
    </source>
</evidence>
<organism evidence="6">
    <name type="scientific">Spirodela intermedia</name>
    <name type="common">Intermediate duckweed</name>
    <dbReference type="NCBI Taxonomy" id="51605"/>
    <lineage>
        <taxon>Eukaryota</taxon>
        <taxon>Viridiplantae</taxon>
        <taxon>Streptophyta</taxon>
        <taxon>Embryophyta</taxon>
        <taxon>Tracheophyta</taxon>
        <taxon>Spermatophyta</taxon>
        <taxon>Magnoliopsida</taxon>
        <taxon>Liliopsida</taxon>
        <taxon>Araceae</taxon>
        <taxon>Lemnoideae</taxon>
        <taxon>Spirodela</taxon>
    </lineage>
</organism>
<dbReference type="CDD" id="cd00167">
    <property type="entry name" value="SANT"/>
    <property type="match status" value="1"/>
</dbReference>
<dbReference type="AlphaFoldDB" id="A0A7I8J489"/>
<dbReference type="Pfam" id="PF00249">
    <property type="entry name" value="Myb_DNA-binding"/>
    <property type="match status" value="1"/>
</dbReference>
<keyword evidence="3" id="KW-0539">Nucleus</keyword>
<dbReference type="GO" id="GO:0006355">
    <property type="term" value="P:regulation of DNA-templated transcription"/>
    <property type="evidence" value="ECO:0007669"/>
    <property type="project" value="TreeGrafter"/>
</dbReference>
<dbReference type="Gene3D" id="1.10.10.60">
    <property type="entry name" value="Homeodomain-like"/>
    <property type="match status" value="1"/>
</dbReference>
<gene>
    <name evidence="6" type="ORF">SI7747_09011270</name>
</gene>
<dbReference type="PANTHER" id="PTHR47998:SF91">
    <property type="entry name" value="MYB-RELATED PROTEIN 308-LIKE"/>
    <property type="match status" value="1"/>
</dbReference>
<dbReference type="InterPro" id="IPR009057">
    <property type="entry name" value="Homeodomain-like_sf"/>
</dbReference>
<evidence type="ECO:0000313" key="6">
    <source>
        <dbReference type="EMBL" id="CAA2625511.1"/>
    </source>
</evidence>
<dbReference type="InterPro" id="IPR001005">
    <property type="entry name" value="SANT/Myb"/>
</dbReference>
<accession>A0A7I8J489</accession>
<sequence>MHSSKEFLTESHFSIKRGAFQEDEVDLIVRLHRLLGNRWSLVASRIPGRTANDVKNY</sequence>
<evidence type="ECO:0000313" key="7">
    <source>
        <dbReference type="Proteomes" id="UP001189122"/>
    </source>
</evidence>
<dbReference type="Proteomes" id="UP001189122">
    <property type="component" value="Unassembled WGS sequence"/>
</dbReference>
<keyword evidence="7" id="KW-1185">Reference proteome</keyword>
<reference evidence="6 7" key="1">
    <citation type="submission" date="2019-12" db="EMBL/GenBank/DDBJ databases">
        <authorList>
            <person name="Scholz U."/>
            <person name="Mascher M."/>
            <person name="Fiebig A."/>
        </authorList>
    </citation>
    <scope>NUCLEOTIDE SEQUENCE</scope>
</reference>
<evidence type="ECO:0000256" key="3">
    <source>
        <dbReference type="ARBA" id="ARBA00023242"/>
    </source>
</evidence>
<keyword evidence="2" id="KW-0238">DNA-binding</keyword>
<name>A0A7I8J489_SPIIN</name>
<protein>
    <submittedName>
        <fullName evidence="6">Uncharacterized protein</fullName>
    </submittedName>
</protein>
<dbReference type="GO" id="GO:0030154">
    <property type="term" value="P:cell differentiation"/>
    <property type="evidence" value="ECO:0007669"/>
    <property type="project" value="TreeGrafter"/>
</dbReference>
<dbReference type="GO" id="GO:0000976">
    <property type="term" value="F:transcription cis-regulatory region binding"/>
    <property type="evidence" value="ECO:0007669"/>
    <property type="project" value="TreeGrafter"/>
</dbReference>
<dbReference type="InterPro" id="IPR017930">
    <property type="entry name" value="Myb_dom"/>
</dbReference>
<evidence type="ECO:0000259" key="5">
    <source>
        <dbReference type="PROSITE" id="PS51294"/>
    </source>
</evidence>
<dbReference type="EMBL" id="LR743596">
    <property type="protein sequence ID" value="CAA2625511.1"/>
    <property type="molecule type" value="Genomic_DNA"/>
</dbReference>
<dbReference type="PROSITE" id="PS50090">
    <property type="entry name" value="MYB_LIKE"/>
    <property type="match status" value="1"/>
</dbReference>
<dbReference type="GO" id="GO:0005634">
    <property type="term" value="C:nucleus"/>
    <property type="evidence" value="ECO:0007669"/>
    <property type="project" value="UniProtKB-SubCell"/>
</dbReference>
<evidence type="ECO:0000256" key="1">
    <source>
        <dbReference type="ARBA" id="ARBA00004123"/>
    </source>
</evidence>
<dbReference type="EMBL" id="CACRZD030000009">
    <property type="protein sequence ID" value="CAA6664881.1"/>
    <property type="molecule type" value="Genomic_DNA"/>
</dbReference>
<dbReference type="PROSITE" id="PS51294">
    <property type="entry name" value="HTH_MYB"/>
    <property type="match status" value="1"/>
</dbReference>
<feature type="domain" description="HTH myb-type" evidence="5">
    <location>
        <begin position="12"/>
        <end position="57"/>
    </location>
</feature>
<dbReference type="SUPFAM" id="SSF46689">
    <property type="entry name" value="Homeodomain-like"/>
    <property type="match status" value="1"/>
</dbReference>
<dbReference type="PANTHER" id="PTHR47998">
    <property type="entry name" value="TRANSCRIPTION FACTOR MYB51-LIKE ISOFORM X1"/>
    <property type="match status" value="1"/>
</dbReference>
<dbReference type="SMART" id="SM00717">
    <property type="entry name" value="SANT"/>
    <property type="match status" value="1"/>
</dbReference>